<evidence type="ECO:0000256" key="2">
    <source>
        <dbReference type="SAM" id="Phobius"/>
    </source>
</evidence>
<name>A0A8H5LSJ4_9AGAR</name>
<feature type="domain" description="PXA" evidence="3">
    <location>
        <begin position="28"/>
        <end position="207"/>
    </location>
</feature>
<dbReference type="PANTHER" id="PTHR22775:SF3">
    <property type="entry name" value="SORTING NEXIN-13"/>
    <property type="match status" value="1"/>
</dbReference>
<reference evidence="4 5" key="1">
    <citation type="journal article" date="2020" name="ISME J.">
        <title>Uncovering the hidden diversity of litter-decomposition mechanisms in mushroom-forming fungi.</title>
        <authorList>
            <person name="Floudas D."/>
            <person name="Bentzer J."/>
            <person name="Ahren D."/>
            <person name="Johansson T."/>
            <person name="Persson P."/>
            <person name="Tunlid A."/>
        </authorList>
    </citation>
    <scope>NUCLEOTIDE SEQUENCE [LARGE SCALE GENOMIC DNA]</scope>
    <source>
        <strain evidence="4 5">CBS 291.85</strain>
    </source>
</reference>
<dbReference type="GO" id="GO:0035091">
    <property type="term" value="F:phosphatidylinositol binding"/>
    <property type="evidence" value="ECO:0007669"/>
    <property type="project" value="TreeGrafter"/>
</dbReference>
<dbReference type="EMBL" id="JAACJM010000015">
    <property type="protein sequence ID" value="KAF5368435.1"/>
    <property type="molecule type" value="Genomic_DNA"/>
</dbReference>
<evidence type="ECO:0000256" key="1">
    <source>
        <dbReference type="SAM" id="MobiDB-lite"/>
    </source>
</evidence>
<keyword evidence="2" id="KW-0812">Transmembrane</keyword>
<dbReference type="OrthoDB" id="5582218at2759"/>
<feature type="compositionally biased region" description="Pro residues" evidence="1">
    <location>
        <begin position="298"/>
        <end position="310"/>
    </location>
</feature>
<proteinExistence type="predicted"/>
<feature type="compositionally biased region" description="Low complexity" evidence="1">
    <location>
        <begin position="335"/>
        <end position="353"/>
    </location>
</feature>
<dbReference type="PANTHER" id="PTHR22775">
    <property type="entry name" value="SORTING NEXIN"/>
    <property type="match status" value="1"/>
</dbReference>
<evidence type="ECO:0000313" key="5">
    <source>
        <dbReference type="Proteomes" id="UP000559256"/>
    </source>
</evidence>
<dbReference type="Proteomes" id="UP000559256">
    <property type="component" value="Unassembled WGS sequence"/>
</dbReference>
<feature type="region of interest" description="Disordered" evidence="1">
    <location>
        <begin position="268"/>
        <end position="316"/>
    </location>
</feature>
<accession>A0A8H5LSJ4</accession>
<keyword evidence="2" id="KW-0472">Membrane</keyword>
<keyword evidence="2" id="KW-1133">Transmembrane helix</keyword>
<gene>
    <name evidence="4" type="ORF">D9758_002405</name>
</gene>
<keyword evidence="5" id="KW-1185">Reference proteome</keyword>
<dbReference type="PROSITE" id="PS51207">
    <property type="entry name" value="PXA"/>
    <property type="match status" value="1"/>
</dbReference>
<dbReference type="SMART" id="SM00313">
    <property type="entry name" value="PXA"/>
    <property type="match status" value="1"/>
</dbReference>
<comment type="caution">
    <text evidence="4">The sequence shown here is derived from an EMBL/GenBank/DDBJ whole genome shotgun (WGS) entry which is preliminary data.</text>
</comment>
<sequence length="534" mass="58656">MSRHAPLSIRLLFPSQSSLPPLLNTQVPDELTNELYDFIALALRAFVNPWWVKITRYDKQFLPEITRILTHVFRALEERLVNADLPPLVFRDIPTIVTVHYRDYRNAASKVSTSYASGGALSLPQLFHQLQPHMAISAEGVIDPEYIRQIVDLILKVCLPTEDYAPETERVIVREILLKILLNDVIPKITQPWFIQKMILDQLGGSSSNKVVMKTPEPRTLPPTSTSLQFSFHTIIVFILSAVQAISGVCLALINAYKQTMTTIKLVNQSHSHSPSPKSSCNSTPISTSTPQMHTKPIPVPIPIPTPPVSPSSDPLSASTPIAVSILASPTPSISSTSSSLPKSPLSHSFSSANNTRTQPNSTRTTGLPEEAANDQLQKDHAQPALLMLAEIFSTNERYASSTILSTVEMGVCAFGPFVDRLLPYLLHNTLSPSLLFEIVRNAKRTLFPNGYPAPPPIDPTPEEQAEIRAKLVEWRPKGGIAHLLPLLLGPDPSATLEAAIDPLSNKACNVHLVLMILDRVLLGVFPELGVSEE</sequence>
<dbReference type="Pfam" id="PF02194">
    <property type="entry name" value="PXA"/>
    <property type="match status" value="1"/>
</dbReference>
<evidence type="ECO:0000259" key="3">
    <source>
        <dbReference type="PROSITE" id="PS51207"/>
    </source>
</evidence>
<dbReference type="AlphaFoldDB" id="A0A8H5LSJ4"/>
<dbReference type="InterPro" id="IPR003114">
    <property type="entry name" value="Phox_assoc"/>
</dbReference>
<feature type="transmembrane region" description="Helical" evidence="2">
    <location>
        <begin position="230"/>
        <end position="254"/>
    </location>
</feature>
<feature type="compositionally biased region" description="Polar residues" evidence="1">
    <location>
        <begin position="354"/>
        <end position="366"/>
    </location>
</feature>
<organism evidence="4 5">
    <name type="scientific">Tetrapyrgos nigripes</name>
    <dbReference type="NCBI Taxonomy" id="182062"/>
    <lineage>
        <taxon>Eukaryota</taxon>
        <taxon>Fungi</taxon>
        <taxon>Dikarya</taxon>
        <taxon>Basidiomycota</taxon>
        <taxon>Agaricomycotina</taxon>
        <taxon>Agaricomycetes</taxon>
        <taxon>Agaricomycetidae</taxon>
        <taxon>Agaricales</taxon>
        <taxon>Marasmiineae</taxon>
        <taxon>Marasmiaceae</taxon>
        <taxon>Tetrapyrgos</taxon>
    </lineage>
</organism>
<feature type="compositionally biased region" description="Low complexity" evidence="1">
    <location>
        <begin position="270"/>
        <end position="280"/>
    </location>
</feature>
<feature type="region of interest" description="Disordered" evidence="1">
    <location>
        <begin position="335"/>
        <end position="368"/>
    </location>
</feature>
<protein>
    <recommendedName>
        <fullName evidence="3">PXA domain-containing protein</fullName>
    </recommendedName>
</protein>
<feature type="compositionally biased region" description="Polar residues" evidence="1">
    <location>
        <begin position="281"/>
        <end position="293"/>
    </location>
</feature>
<evidence type="ECO:0000313" key="4">
    <source>
        <dbReference type="EMBL" id="KAF5368435.1"/>
    </source>
</evidence>